<dbReference type="InterPro" id="IPR010928">
    <property type="entry name" value="MelC1"/>
</dbReference>
<dbReference type="Gene3D" id="3.30.1880.10">
    <property type="entry name" value="protein ne1242 domain like"/>
    <property type="match status" value="1"/>
</dbReference>
<gene>
    <name evidence="5" type="ORF">GCM10010446_00630</name>
</gene>
<evidence type="ECO:0000256" key="1">
    <source>
        <dbReference type="ARBA" id="ARBA00022729"/>
    </source>
</evidence>
<dbReference type="Pfam" id="PF06236">
    <property type="entry name" value="MelC1"/>
    <property type="match status" value="1"/>
</dbReference>
<evidence type="ECO:0000313" key="6">
    <source>
        <dbReference type="Proteomes" id="UP001500403"/>
    </source>
</evidence>
<keyword evidence="2" id="KW-0186">Copper</keyword>
<dbReference type="Proteomes" id="UP001500403">
    <property type="component" value="Unassembled WGS sequence"/>
</dbReference>
<accession>A0ABP6J4F2</accession>
<feature type="region of interest" description="Disordered" evidence="3">
    <location>
        <begin position="47"/>
        <end position="71"/>
    </location>
</feature>
<feature type="compositionally biased region" description="Low complexity" evidence="3">
    <location>
        <begin position="96"/>
        <end position="105"/>
    </location>
</feature>
<keyword evidence="6" id="KW-1185">Reference proteome</keyword>
<keyword evidence="4" id="KW-0472">Membrane</keyword>
<dbReference type="EMBL" id="BAAAUD010000001">
    <property type="protein sequence ID" value="GAA2920503.1"/>
    <property type="molecule type" value="Genomic_DNA"/>
</dbReference>
<evidence type="ECO:0008006" key="7">
    <source>
        <dbReference type="Google" id="ProtNLM"/>
    </source>
</evidence>
<evidence type="ECO:0000256" key="2">
    <source>
        <dbReference type="ARBA" id="ARBA00023008"/>
    </source>
</evidence>
<sequence>MPGMGLITRRTAATVRAGSLTRRVLLRTVFAAGVIAGTAGALAPILARRPGTGTRPPRANGPANGPAPAPERFTETYRGRHIQGTARGPAPVRRTGGAAAHPGHAGDAMTVAALPDDVEVRIDGRPLHVMRRADGSYLSVVNHYESFPTLLAAARAAVDELGDAQLSVSPMHSL</sequence>
<keyword evidence="1" id="KW-0732">Signal</keyword>
<feature type="region of interest" description="Disordered" evidence="3">
    <location>
        <begin position="83"/>
        <end position="105"/>
    </location>
</feature>
<keyword evidence="4" id="KW-0812">Transmembrane</keyword>
<comment type="caution">
    <text evidence="5">The sequence shown here is derived from an EMBL/GenBank/DDBJ whole genome shotgun (WGS) entry which is preliminary data.</text>
</comment>
<name>A0ABP6J4F2_9ACTN</name>
<evidence type="ECO:0000256" key="3">
    <source>
        <dbReference type="SAM" id="MobiDB-lite"/>
    </source>
</evidence>
<proteinExistence type="predicted"/>
<feature type="compositionally biased region" description="Low complexity" evidence="3">
    <location>
        <begin position="47"/>
        <end position="66"/>
    </location>
</feature>
<organism evidence="5 6">
    <name type="scientific">Streptomyces enissocaesilis</name>
    <dbReference type="NCBI Taxonomy" id="332589"/>
    <lineage>
        <taxon>Bacteria</taxon>
        <taxon>Bacillati</taxon>
        <taxon>Actinomycetota</taxon>
        <taxon>Actinomycetes</taxon>
        <taxon>Kitasatosporales</taxon>
        <taxon>Streptomycetaceae</taxon>
        <taxon>Streptomyces</taxon>
        <taxon>Streptomyces rochei group</taxon>
    </lineage>
</organism>
<reference evidence="6" key="1">
    <citation type="journal article" date="2019" name="Int. J. Syst. Evol. Microbiol.">
        <title>The Global Catalogue of Microorganisms (GCM) 10K type strain sequencing project: providing services to taxonomists for standard genome sequencing and annotation.</title>
        <authorList>
            <consortium name="The Broad Institute Genomics Platform"/>
            <consortium name="The Broad Institute Genome Sequencing Center for Infectious Disease"/>
            <person name="Wu L."/>
            <person name="Ma J."/>
        </authorList>
    </citation>
    <scope>NUCLEOTIDE SEQUENCE [LARGE SCALE GENOMIC DNA]</scope>
    <source>
        <strain evidence="6">JCM 9088</strain>
    </source>
</reference>
<keyword evidence="4" id="KW-1133">Transmembrane helix</keyword>
<dbReference type="InterPro" id="IPR023199">
    <property type="entry name" value="GriE/MELC1_sf"/>
</dbReference>
<evidence type="ECO:0000313" key="5">
    <source>
        <dbReference type="EMBL" id="GAA2920503.1"/>
    </source>
</evidence>
<feature type="transmembrane region" description="Helical" evidence="4">
    <location>
        <begin position="24"/>
        <end position="47"/>
    </location>
</feature>
<protein>
    <recommendedName>
        <fullName evidence="7">Tyrosinase</fullName>
    </recommendedName>
</protein>
<evidence type="ECO:0000256" key="4">
    <source>
        <dbReference type="SAM" id="Phobius"/>
    </source>
</evidence>